<accession>A0A1Q9DCE1</accession>
<name>A0A1Q9DCE1_SYMMI</name>
<comment type="caution">
    <text evidence="1">The sequence shown here is derived from an EMBL/GenBank/DDBJ whole genome shotgun (WGS) entry which is preliminary data.</text>
</comment>
<dbReference type="OrthoDB" id="10616568at2759"/>
<protein>
    <submittedName>
        <fullName evidence="1">Uncharacterized protein</fullName>
    </submittedName>
</protein>
<dbReference type="Proteomes" id="UP000186817">
    <property type="component" value="Unassembled WGS sequence"/>
</dbReference>
<sequence>MWVPAGIKLFVDGNQVETVLVEVAHFEPVTLTVRAGDPQSQIQVPIQRLKFDPSQWVYENGDPDGAPNDPNLLYTNFGHQALHRQLVANADEFCQVHLPGDQAGEWFARRAKLVRANNTRSMHMEVAGTIQQ</sequence>
<dbReference type="EMBL" id="LSRX01000604">
    <property type="protein sequence ID" value="OLP92883.1"/>
    <property type="molecule type" value="Genomic_DNA"/>
</dbReference>
<gene>
    <name evidence="1" type="ORF">AK812_SmicGene25264</name>
</gene>
<evidence type="ECO:0000313" key="1">
    <source>
        <dbReference type="EMBL" id="OLP92883.1"/>
    </source>
</evidence>
<dbReference type="AlphaFoldDB" id="A0A1Q9DCE1"/>
<organism evidence="1 2">
    <name type="scientific">Symbiodinium microadriaticum</name>
    <name type="common">Dinoflagellate</name>
    <name type="synonym">Zooxanthella microadriatica</name>
    <dbReference type="NCBI Taxonomy" id="2951"/>
    <lineage>
        <taxon>Eukaryota</taxon>
        <taxon>Sar</taxon>
        <taxon>Alveolata</taxon>
        <taxon>Dinophyceae</taxon>
        <taxon>Suessiales</taxon>
        <taxon>Symbiodiniaceae</taxon>
        <taxon>Symbiodinium</taxon>
    </lineage>
</organism>
<reference evidence="1 2" key="1">
    <citation type="submission" date="2016-02" db="EMBL/GenBank/DDBJ databases">
        <title>Genome analysis of coral dinoflagellate symbionts highlights evolutionary adaptations to a symbiotic lifestyle.</title>
        <authorList>
            <person name="Aranda M."/>
            <person name="Li Y."/>
            <person name="Liew Y.J."/>
            <person name="Baumgarten S."/>
            <person name="Simakov O."/>
            <person name="Wilson M."/>
            <person name="Piel J."/>
            <person name="Ashoor H."/>
            <person name="Bougouffa S."/>
            <person name="Bajic V.B."/>
            <person name="Ryu T."/>
            <person name="Ravasi T."/>
            <person name="Bayer T."/>
            <person name="Micklem G."/>
            <person name="Kim H."/>
            <person name="Bhak J."/>
            <person name="Lajeunesse T.C."/>
            <person name="Voolstra C.R."/>
        </authorList>
    </citation>
    <scope>NUCLEOTIDE SEQUENCE [LARGE SCALE GENOMIC DNA]</scope>
    <source>
        <strain evidence="1 2">CCMP2467</strain>
    </source>
</reference>
<evidence type="ECO:0000313" key="2">
    <source>
        <dbReference type="Proteomes" id="UP000186817"/>
    </source>
</evidence>
<keyword evidence="2" id="KW-1185">Reference proteome</keyword>
<proteinExistence type="predicted"/>